<reference evidence="2" key="1">
    <citation type="submission" date="2022-05" db="EMBL/GenBank/DDBJ databases">
        <title>A methanotrophic Mycobacterium dominates a cave microbial ecosystem.</title>
        <authorList>
            <person name="Van Spanning R.J.M."/>
            <person name="Guan Q."/>
            <person name="Melkonian C."/>
            <person name="Gallant J."/>
            <person name="Polerecky L."/>
            <person name="Flot J.-F."/>
            <person name="Brandt B.W."/>
            <person name="Braster M."/>
            <person name="Iturbe Espinoza P."/>
            <person name="Aerts J."/>
            <person name="Meima-Franke M."/>
            <person name="Piersma S.R."/>
            <person name="Bunduc C."/>
            <person name="Ummels R."/>
            <person name="Pain A."/>
            <person name="Fleming E.J."/>
            <person name="van der Wel N."/>
            <person name="Gherman V.D."/>
            <person name="Sarbu S.M."/>
            <person name="Bodelier P.L.E."/>
            <person name="Bitter W."/>
        </authorList>
    </citation>
    <scope>NUCLEOTIDE SEQUENCE</scope>
    <source>
        <strain evidence="2">Sulfur Cave</strain>
    </source>
</reference>
<accession>A0ABY4QTH0</accession>
<gene>
    <name evidence="2" type="ORF">M5I08_13445</name>
</gene>
<evidence type="ECO:0000313" key="2">
    <source>
        <dbReference type="EMBL" id="UQX13356.1"/>
    </source>
</evidence>
<evidence type="ECO:0000259" key="1">
    <source>
        <dbReference type="Pfam" id="PF23212"/>
    </source>
</evidence>
<dbReference type="EMBL" id="CP097320">
    <property type="protein sequence ID" value="UQX13356.1"/>
    <property type="molecule type" value="Genomic_DNA"/>
</dbReference>
<feature type="domain" description="DUF7064" evidence="1">
    <location>
        <begin position="8"/>
        <end position="73"/>
    </location>
</feature>
<dbReference type="RefSeq" id="WP_219069327.1">
    <property type="nucleotide sequence ID" value="NZ_CAJUXY010000053.1"/>
</dbReference>
<sequence length="75" mass="7934">MTASSPRRADGLPSSATLAVDPGDITASIDVRGHAPVRLVSLDGRVSQFPRVWATVSTADGRSGVGSMEWNRNLR</sequence>
<dbReference type="Proteomes" id="UP001056610">
    <property type="component" value="Chromosome"/>
</dbReference>
<name>A0ABY4QTH0_9MYCO</name>
<dbReference type="InterPro" id="IPR055492">
    <property type="entry name" value="DUF7064"/>
</dbReference>
<proteinExistence type="predicted"/>
<protein>
    <recommendedName>
        <fullName evidence="1">DUF7064 domain-containing protein</fullName>
    </recommendedName>
</protein>
<dbReference type="Pfam" id="PF23212">
    <property type="entry name" value="DUF7064"/>
    <property type="match status" value="1"/>
</dbReference>
<evidence type="ECO:0000313" key="3">
    <source>
        <dbReference type="Proteomes" id="UP001056610"/>
    </source>
</evidence>
<organism evidence="2 3">
    <name type="scientific">Candidatus Mycobacterium methanotrophicum</name>
    <dbReference type="NCBI Taxonomy" id="2943498"/>
    <lineage>
        <taxon>Bacteria</taxon>
        <taxon>Bacillati</taxon>
        <taxon>Actinomycetota</taxon>
        <taxon>Actinomycetes</taxon>
        <taxon>Mycobacteriales</taxon>
        <taxon>Mycobacteriaceae</taxon>
        <taxon>Mycobacterium</taxon>
    </lineage>
</organism>
<keyword evidence="3" id="KW-1185">Reference proteome</keyword>